<gene>
    <name evidence="5" type="ORF">CF651_06975</name>
</gene>
<dbReference type="Gene3D" id="3.40.50.720">
    <property type="entry name" value="NAD(P)-binding Rossmann-like Domain"/>
    <property type="match status" value="1"/>
</dbReference>
<dbReference type="EMBL" id="NMQW01000009">
    <property type="protein sequence ID" value="OXM87053.1"/>
    <property type="molecule type" value="Genomic_DNA"/>
</dbReference>
<evidence type="ECO:0000313" key="5">
    <source>
        <dbReference type="EMBL" id="OXM87053.1"/>
    </source>
</evidence>
<dbReference type="CDD" id="cd05324">
    <property type="entry name" value="carb_red_PTCR-like_SDR_c"/>
    <property type="match status" value="1"/>
</dbReference>
<name>A0A229UUN8_9BACL</name>
<protein>
    <submittedName>
        <fullName evidence="5">Short-chain dehydrogenase</fullName>
    </submittedName>
</protein>
<proteinExistence type="inferred from homology"/>
<dbReference type="Proteomes" id="UP000215509">
    <property type="component" value="Unassembled WGS sequence"/>
</dbReference>
<dbReference type="Pfam" id="PF00106">
    <property type="entry name" value="adh_short"/>
    <property type="match status" value="1"/>
</dbReference>
<dbReference type="SUPFAM" id="SSF51735">
    <property type="entry name" value="NAD(P)-binding Rossmann-fold domains"/>
    <property type="match status" value="1"/>
</dbReference>
<dbReference type="PANTHER" id="PTHR43490">
    <property type="entry name" value="(+)-NEOMENTHOL DEHYDROGENASE"/>
    <property type="match status" value="1"/>
</dbReference>
<dbReference type="PANTHER" id="PTHR43490:SF99">
    <property type="entry name" value="SHORT-CHAIN DEHYDROGENASE_REDUCTASE"/>
    <property type="match status" value="1"/>
</dbReference>
<comment type="caution">
    <text evidence="5">The sequence shown here is derived from an EMBL/GenBank/DDBJ whole genome shotgun (WGS) entry which is preliminary data.</text>
</comment>
<dbReference type="InterPro" id="IPR036291">
    <property type="entry name" value="NAD(P)-bd_dom_sf"/>
</dbReference>
<evidence type="ECO:0000256" key="4">
    <source>
        <dbReference type="RuleBase" id="RU000363"/>
    </source>
</evidence>
<dbReference type="RefSeq" id="WP_094014152.1">
    <property type="nucleotide sequence ID" value="NZ_NMQW01000009.1"/>
</dbReference>
<evidence type="ECO:0000256" key="3">
    <source>
        <dbReference type="ARBA" id="ARBA00023002"/>
    </source>
</evidence>
<comment type="similarity">
    <text evidence="1 4">Belongs to the short-chain dehydrogenases/reductases (SDR) family.</text>
</comment>
<sequence length="242" mass="25906">MTVQLRKVALITGGNRGLGFETARQLGSLGYTVLLGARNKEKGAEAAAKQQAQENDAHCIELDVTDQATIDAAAQKISMEYGKLDVLINNAGIGDIHKFTDLSVADLKRSFDTNFFCAFSVSQAMLPLIEKSDAPRIVNISSSIGSITLHSDPASGVYPLKALAYSSSKTALNQLTTHLAFTLKDTPAKVNSICPGFVATDFNNGYGDLTPEQGSRIIVRYATLTEEGPTGGYFNEQGVIPW</sequence>
<keyword evidence="3" id="KW-0560">Oxidoreductase</keyword>
<keyword evidence="2" id="KW-0521">NADP</keyword>
<dbReference type="InterPro" id="IPR002347">
    <property type="entry name" value="SDR_fam"/>
</dbReference>
<dbReference type="AlphaFoldDB" id="A0A229UUN8"/>
<evidence type="ECO:0000256" key="1">
    <source>
        <dbReference type="ARBA" id="ARBA00006484"/>
    </source>
</evidence>
<evidence type="ECO:0000313" key="6">
    <source>
        <dbReference type="Proteomes" id="UP000215509"/>
    </source>
</evidence>
<dbReference type="PRINTS" id="PR00081">
    <property type="entry name" value="GDHRDH"/>
</dbReference>
<organism evidence="5 6">
    <name type="scientific">Paenibacillus rigui</name>
    <dbReference type="NCBI Taxonomy" id="554312"/>
    <lineage>
        <taxon>Bacteria</taxon>
        <taxon>Bacillati</taxon>
        <taxon>Bacillota</taxon>
        <taxon>Bacilli</taxon>
        <taxon>Bacillales</taxon>
        <taxon>Paenibacillaceae</taxon>
        <taxon>Paenibacillus</taxon>
    </lineage>
</organism>
<dbReference type="OrthoDB" id="5786478at2"/>
<accession>A0A229UUN8</accession>
<evidence type="ECO:0000256" key="2">
    <source>
        <dbReference type="ARBA" id="ARBA00022857"/>
    </source>
</evidence>
<dbReference type="InterPro" id="IPR045313">
    <property type="entry name" value="CBR1-like"/>
</dbReference>
<dbReference type="GO" id="GO:0016616">
    <property type="term" value="F:oxidoreductase activity, acting on the CH-OH group of donors, NAD or NADP as acceptor"/>
    <property type="evidence" value="ECO:0007669"/>
    <property type="project" value="InterPro"/>
</dbReference>
<dbReference type="PROSITE" id="PS00061">
    <property type="entry name" value="ADH_SHORT"/>
    <property type="match status" value="1"/>
</dbReference>
<dbReference type="PRINTS" id="PR00080">
    <property type="entry name" value="SDRFAMILY"/>
</dbReference>
<reference evidence="5 6" key="1">
    <citation type="submission" date="2017-07" db="EMBL/GenBank/DDBJ databases">
        <title>Genome sequencing and assembly of Paenibacillus rigui.</title>
        <authorList>
            <person name="Mayilraj S."/>
        </authorList>
    </citation>
    <scope>NUCLEOTIDE SEQUENCE [LARGE SCALE GENOMIC DNA]</scope>
    <source>
        <strain evidence="5 6">JCM 16352</strain>
    </source>
</reference>
<dbReference type="InterPro" id="IPR020904">
    <property type="entry name" value="Sc_DH/Rdtase_CS"/>
</dbReference>
<keyword evidence="6" id="KW-1185">Reference proteome</keyword>